<accession>A0A8K0WVN7</accession>
<evidence type="ECO:0000256" key="1">
    <source>
        <dbReference type="SAM" id="Coils"/>
    </source>
</evidence>
<organism evidence="3 4">
    <name type="scientific">Stachybotrys elegans</name>
    <dbReference type="NCBI Taxonomy" id="80388"/>
    <lineage>
        <taxon>Eukaryota</taxon>
        <taxon>Fungi</taxon>
        <taxon>Dikarya</taxon>
        <taxon>Ascomycota</taxon>
        <taxon>Pezizomycotina</taxon>
        <taxon>Sordariomycetes</taxon>
        <taxon>Hypocreomycetidae</taxon>
        <taxon>Hypocreales</taxon>
        <taxon>Stachybotryaceae</taxon>
        <taxon>Stachybotrys</taxon>
    </lineage>
</organism>
<feature type="region of interest" description="Disordered" evidence="2">
    <location>
        <begin position="1"/>
        <end position="62"/>
    </location>
</feature>
<feature type="region of interest" description="Disordered" evidence="2">
    <location>
        <begin position="217"/>
        <end position="287"/>
    </location>
</feature>
<feature type="coiled-coil region" evidence="1">
    <location>
        <begin position="352"/>
        <end position="379"/>
    </location>
</feature>
<feature type="compositionally biased region" description="Polar residues" evidence="2">
    <location>
        <begin position="265"/>
        <end position="286"/>
    </location>
</feature>
<feature type="coiled-coil region" evidence="1">
    <location>
        <begin position="169"/>
        <end position="210"/>
    </location>
</feature>
<keyword evidence="1" id="KW-0175">Coiled coil</keyword>
<keyword evidence="4" id="KW-1185">Reference proteome</keyword>
<protein>
    <submittedName>
        <fullName evidence="3">Uncharacterized protein</fullName>
    </submittedName>
</protein>
<name>A0A8K0WVN7_9HYPO</name>
<feature type="compositionally biased region" description="Polar residues" evidence="2">
    <location>
        <begin position="53"/>
        <end position="62"/>
    </location>
</feature>
<sequence>MAFTGDNKRNSSGSYRPGSSRPARLSRGYSPGGDGALDDHLDATAVPPRRQRTLSQASHISTSQLASPASSRFAFLASPMSAFKSFASSPSSAPSDVDFQNDELMYLDIEAALFPYGQPSERDAFSPAAFKNLQMNATGLLQKYQAAYQSRTIHIRELRADEMTQMDEKGELEMKVHHLKLQLEEMSRKAAEQESIMQSLMEELNREKKLRVDEQFAREKKLMSSECSTVSEDLGAEEDQRTKWRKSGETSKSDLGSDTDGESVDSLSVFSRSRSPTAAASMSESVLTEVPYSQAKPANLPIRAPRPSQPPMTTLQKLFKGVSGESRDDTSRGVSGCRNCQGQEASMAWDTVSLLRDENKSLKERVTDLETAVEGALDALAGFGIET</sequence>
<gene>
    <name evidence="3" type="ORF">B0I35DRAFT_405638</name>
</gene>
<dbReference type="AlphaFoldDB" id="A0A8K0WVN7"/>
<dbReference type="OrthoDB" id="5377009at2759"/>
<feature type="compositionally biased region" description="Basic and acidic residues" evidence="2">
    <location>
        <begin position="238"/>
        <end position="252"/>
    </location>
</feature>
<evidence type="ECO:0000256" key="2">
    <source>
        <dbReference type="SAM" id="MobiDB-lite"/>
    </source>
</evidence>
<evidence type="ECO:0000313" key="3">
    <source>
        <dbReference type="EMBL" id="KAH7326388.1"/>
    </source>
</evidence>
<dbReference type="EMBL" id="JAGPNK010000002">
    <property type="protein sequence ID" value="KAH7326388.1"/>
    <property type="molecule type" value="Genomic_DNA"/>
</dbReference>
<evidence type="ECO:0000313" key="4">
    <source>
        <dbReference type="Proteomes" id="UP000813444"/>
    </source>
</evidence>
<reference evidence="3" key="1">
    <citation type="journal article" date="2021" name="Nat. Commun.">
        <title>Genetic determinants of endophytism in the Arabidopsis root mycobiome.</title>
        <authorList>
            <person name="Mesny F."/>
            <person name="Miyauchi S."/>
            <person name="Thiergart T."/>
            <person name="Pickel B."/>
            <person name="Atanasova L."/>
            <person name="Karlsson M."/>
            <person name="Huettel B."/>
            <person name="Barry K.W."/>
            <person name="Haridas S."/>
            <person name="Chen C."/>
            <person name="Bauer D."/>
            <person name="Andreopoulos W."/>
            <person name="Pangilinan J."/>
            <person name="LaButti K."/>
            <person name="Riley R."/>
            <person name="Lipzen A."/>
            <person name="Clum A."/>
            <person name="Drula E."/>
            <person name="Henrissat B."/>
            <person name="Kohler A."/>
            <person name="Grigoriev I.V."/>
            <person name="Martin F.M."/>
            <person name="Hacquard S."/>
        </authorList>
    </citation>
    <scope>NUCLEOTIDE SEQUENCE</scope>
    <source>
        <strain evidence="3">MPI-CAGE-CH-0235</strain>
    </source>
</reference>
<feature type="compositionally biased region" description="Low complexity" evidence="2">
    <location>
        <begin position="11"/>
        <end position="22"/>
    </location>
</feature>
<dbReference type="Proteomes" id="UP000813444">
    <property type="component" value="Unassembled WGS sequence"/>
</dbReference>
<comment type="caution">
    <text evidence="3">The sequence shown here is derived from an EMBL/GenBank/DDBJ whole genome shotgun (WGS) entry which is preliminary data.</text>
</comment>
<proteinExistence type="predicted"/>